<name>A0A173GN72_9HYPO</name>
<evidence type="ECO:0000313" key="2">
    <source>
        <dbReference type="EMBL" id="ANH56490.1"/>
    </source>
</evidence>
<dbReference type="AlphaFoldDB" id="A0A173GN72"/>
<proteinExistence type="predicted"/>
<sequence>MLWSPPAVTAALVFVAAARGASWHDFEARNRTPASCPDYTDYSRHAHEPSSQGRLRLPFMRPSEECRTFKSPAVEAVIRDLSAQIKDPDLARLFENTFPSTLDTTVKYFDPAANLAFIVTGVSGPFPPPPLPCQIPFSALGSDASCQDITAQWLRDTGNQFAHLYKLLPRDDNLKALVRAVINTEARYIAQYPYCGAFQPPPESGLKPTFNDWAQNIKVNPPVDNQTVFECKYELDSLAGFLKISRSYYQNTKDTAFINDNWENAMNKILQTIHEQSQSSWSEDWHFISYYNWTGTPGSLAPTVNNDGNGEPKLANGLVASSHRPSDDDCIFNFITSDNAMLSVELGHIADMLDKERKLQPISSKVRQYADSVRQAVLEHTLTPNGVFAYETNGYGGQYIMDDANVPSLVSLPYLGFLPRNDNRYKKTKDAMFSRANPYFAVGKSFQGIGKEGWADKIISGPHVNATYPWPMSQISGIFGTDDDDEIRQRLALILDNTSGLGLIHESVSIYNGSDFTRPWFAWANSYFAEMILDLAERKPELIFKEAKPYVLGKDTMPLKG</sequence>
<organism evidence="2">
    <name type="scientific">Hypocrella siamensis</name>
    <dbReference type="NCBI Taxonomy" id="696354"/>
    <lineage>
        <taxon>Eukaryota</taxon>
        <taxon>Fungi</taxon>
        <taxon>Dikarya</taxon>
        <taxon>Ascomycota</taxon>
        <taxon>Pezizomycotina</taxon>
        <taxon>Sordariomycetes</taxon>
        <taxon>Hypocreomycetidae</taxon>
        <taxon>Hypocreales</taxon>
        <taxon>Clavicipitaceae</taxon>
        <taxon>Hypocrella</taxon>
    </lineage>
</organism>
<dbReference type="GO" id="GO:0003824">
    <property type="term" value="F:catalytic activity"/>
    <property type="evidence" value="ECO:0007669"/>
    <property type="project" value="UniProtKB-ARBA"/>
</dbReference>
<dbReference type="Gene3D" id="1.50.10.10">
    <property type="match status" value="1"/>
</dbReference>
<dbReference type="SUPFAM" id="SSF48208">
    <property type="entry name" value="Six-hairpin glycosidases"/>
    <property type="match status" value="1"/>
</dbReference>
<dbReference type="PIRSF" id="PIRSF028846">
    <property type="entry name" value="UCP028846"/>
    <property type="match status" value="1"/>
</dbReference>
<accession>A0A173GN72</accession>
<dbReference type="SMART" id="SM01149">
    <property type="entry name" value="DUF1237"/>
    <property type="match status" value="1"/>
</dbReference>
<dbReference type="EMBL" id="KU202580">
    <property type="protein sequence ID" value="ANH56490.1"/>
    <property type="molecule type" value="Genomic_DNA"/>
</dbReference>
<dbReference type="InterPro" id="IPR012341">
    <property type="entry name" value="6hp_glycosidase-like_sf"/>
</dbReference>
<reference evidence="2" key="1">
    <citation type="journal article" date="2016" name="BMC Genomics">
        <title>Genome sequence and comparative analysis of clavicipitaceous insect-pathogenic fungus Aschersonia badia with Metarhizium spp.</title>
        <authorList>
            <person name="Agrawal Y."/>
            <person name="Narwani T."/>
            <person name="Subramanian S."/>
        </authorList>
    </citation>
    <scope>NUCLEOTIDE SEQUENCE</scope>
    <source>
        <strain evidence="2">MTCC 10142</strain>
    </source>
</reference>
<dbReference type="PANTHER" id="PTHR31047:SF1">
    <property type="entry name" value="DUF1237 DOMAIN-CONTAINING PROTEIN"/>
    <property type="match status" value="1"/>
</dbReference>
<evidence type="ECO:0008006" key="3">
    <source>
        <dbReference type="Google" id="ProtNLM"/>
    </source>
</evidence>
<feature type="non-terminal residue" evidence="2">
    <location>
        <position position="561"/>
    </location>
</feature>
<keyword evidence="1" id="KW-0732">Signal</keyword>
<dbReference type="GO" id="GO:0005975">
    <property type="term" value="P:carbohydrate metabolic process"/>
    <property type="evidence" value="ECO:0007669"/>
    <property type="project" value="InterPro"/>
</dbReference>
<dbReference type="PANTHER" id="PTHR31047">
    <property type="entry name" value="MEIOTICALLY UP-REGULATED GENE 157 PROTEIN"/>
    <property type="match status" value="1"/>
</dbReference>
<evidence type="ECO:0000256" key="1">
    <source>
        <dbReference type="SAM" id="SignalP"/>
    </source>
</evidence>
<protein>
    <recommendedName>
        <fullName evidence="3">Glycoside hydrolase family 125 protein</fullName>
    </recommendedName>
</protein>
<dbReference type="InterPro" id="IPR008928">
    <property type="entry name" value="6-hairpin_glycosidase_sf"/>
</dbReference>
<dbReference type="InterPro" id="IPR008313">
    <property type="entry name" value="GH125"/>
</dbReference>
<feature type="chain" id="PRO_5008006515" description="Glycoside hydrolase family 125 protein" evidence="1">
    <location>
        <begin position="21"/>
        <end position="561"/>
    </location>
</feature>
<dbReference type="Pfam" id="PF06824">
    <property type="entry name" value="Glyco_hydro_125"/>
    <property type="match status" value="2"/>
</dbReference>
<feature type="signal peptide" evidence="1">
    <location>
        <begin position="1"/>
        <end position="20"/>
    </location>
</feature>